<protein>
    <submittedName>
        <fullName evidence="1">Uncharacterized protein</fullName>
    </submittedName>
</protein>
<accession>A0ACC0AJ26</accession>
<evidence type="ECO:0000313" key="2">
    <source>
        <dbReference type="Proteomes" id="UP001060085"/>
    </source>
</evidence>
<reference evidence="2" key="1">
    <citation type="journal article" date="2023" name="Nat. Plants">
        <title>Single-cell RNA sequencing provides a high-resolution roadmap for understanding the multicellular compartmentation of specialized metabolism.</title>
        <authorList>
            <person name="Sun S."/>
            <person name="Shen X."/>
            <person name="Li Y."/>
            <person name="Li Y."/>
            <person name="Wang S."/>
            <person name="Li R."/>
            <person name="Zhang H."/>
            <person name="Shen G."/>
            <person name="Guo B."/>
            <person name="Wei J."/>
            <person name="Xu J."/>
            <person name="St-Pierre B."/>
            <person name="Chen S."/>
            <person name="Sun C."/>
        </authorList>
    </citation>
    <scope>NUCLEOTIDE SEQUENCE [LARGE SCALE GENOMIC DNA]</scope>
</reference>
<dbReference type="EMBL" id="CM044705">
    <property type="protein sequence ID" value="KAI5660619.1"/>
    <property type="molecule type" value="Genomic_DNA"/>
</dbReference>
<proteinExistence type="predicted"/>
<keyword evidence="2" id="KW-1185">Reference proteome</keyword>
<evidence type="ECO:0000313" key="1">
    <source>
        <dbReference type="EMBL" id="KAI5660619.1"/>
    </source>
</evidence>
<name>A0ACC0AJ26_CATRO</name>
<sequence>MEAMKRLNGAKYECLLFDMDDTLYPMSTGINMACRKNIEEYMVDPLGIDESEVPRMCLELYKEYGTTMAGLKELGYEFDNDEFHAYVHGKLPYEFLRPDPLLRNLLLSMPQRKIIFTNADKVHAAKVLHRLGLEDCFEGVICFETLNPSPPSPSPSQPQQYSVVDDGIIIQEDQNGGNWRNPKVLCKPSVLAMEAAIQIANLHPNKTLFFDDSIRNIASAKSAGLCTVIVGSSSLVSGADYALSSIHNIKEAIPDIWENDLQGEGGGDTIIIQPPLTTLVEPVDVLA</sequence>
<comment type="caution">
    <text evidence="1">The sequence shown here is derived from an EMBL/GenBank/DDBJ whole genome shotgun (WGS) entry which is preliminary data.</text>
</comment>
<organism evidence="1 2">
    <name type="scientific">Catharanthus roseus</name>
    <name type="common">Madagascar periwinkle</name>
    <name type="synonym">Vinca rosea</name>
    <dbReference type="NCBI Taxonomy" id="4058"/>
    <lineage>
        <taxon>Eukaryota</taxon>
        <taxon>Viridiplantae</taxon>
        <taxon>Streptophyta</taxon>
        <taxon>Embryophyta</taxon>
        <taxon>Tracheophyta</taxon>
        <taxon>Spermatophyta</taxon>
        <taxon>Magnoliopsida</taxon>
        <taxon>eudicotyledons</taxon>
        <taxon>Gunneridae</taxon>
        <taxon>Pentapetalae</taxon>
        <taxon>asterids</taxon>
        <taxon>lamiids</taxon>
        <taxon>Gentianales</taxon>
        <taxon>Apocynaceae</taxon>
        <taxon>Rauvolfioideae</taxon>
        <taxon>Vinceae</taxon>
        <taxon>Catharanthinae</taxon>
        <taxon>Catharanthus</taxon>
    </lineage>
</organism>
<gene>
    <name evidence="1" type="ORF">M9H77_19942</name>
</gene>
<dbReference type="Proteomes" id="UP001060085">
    <property type="component" value="Linkage Group LG05"/>
</dbReference>